<dbReference type="GO" id="GO:0004252">
    <property type="term" value="F:serine-type endopeptidase activity"/>
    <property type="evidence" value="ECO:0007669"/>
    <property type="project" value="TreeGrafter"/>
</dbReference>
<dbReference type="KEGG" id="gso:PH603_12055"/>
<protein>
    <submittedName>
        <fullName evidence="5">S9 family peptidase</fullName>
    </submittedName>
</protein>
<feature type="domain" description="Peptidase S9 prolyl oligopeptidase catalytic" evidence="4">
    <location>
        <begin position="473"/>
        <end position="671"/>
    </location>
</feature>
<dbReference type="Proteomes" id="UP001217500">
    <property type="component" value="Chromosome"/>
</dbReference>
<dbReference type="Gene3D" id="3.40.50.1820">
    <property type="entry name" value="alpha/beta hydrolase"/>
    <property type="match status" value="1"/>
</dbReference>
<evidence type="ECO:0000313" key="6">
    <source>
        <dbReference type="Proteomes" id="UP001217500"/>
    </source>
</evidence>
<dbReference type="InterPro" id="IPR029058">
    <property type="entry name" value="AB_hydrolase_fold"/>
</dbReference>
<feature type="signal peptide" evidence="3">
    <location>
        <begin position="1"/>
        <end position="20"/>
    </location>
</feature>
<keyword evidence="1" id="KW-0378">Hydrolase</keyword>
<dbReference type="EMBL" id="CP116805">
    <property type="protein sequence ID" value="WCL53269.1"/>
    <property type="molecule type" value="Genomic_DNA"/>
</dbReference>
<name>A0AAE9XLB2_9PROT</name>
<dbReference type="PANTHER" id="PTHR42776:SF27">
    <property type="entry name" value="DIPEPTIDYL PEPTIDASE FAMILY MEMBER 6"/>
    <property type="match status" value="1"/>
</dbReference>
<dbReference type="PANTHER" id="PTHR42776">
    <property type="entry name" value="SERINE PEPTIDASE S9 FAMILY MEMBER"/>
    <property type="match status" value="1"/>
</dbReference>
<evidence type="ECO:0000313" key="5">
    <source>
        <dbReference type="EMBL" id="WCL53269.1"/>
    </source>
</evidence>
<dbReference type="SUPFAM" id="SSF53474">
    <property type="entry name" value="alpha/beta-Hydrolases"/>
    <property type="match status" value="1"/>
</dbReference>
<dbReference type="Gene3D" id="2.120.10.30">
    <property type="entry name" value="TolB, C-terminal domain"/>
    <property type="match status" value="1"/>
</dbReference>
<accession>A0AAE9XLB2</accession>
<sequence>MSFRTSLIAALIAATPLPLAAVHAEDAATARPAAEGGPIKPLDIMSLQSPVDLALSNDGSLVAFAVLPQMSTFFTPSSDIWIARADGATPARPFIIAKGANRTPRWSPDDKLIAFLSNRANPLASEDDKCEGLQIWALAVSGGEAAPLTCAPQGVNDFRWSPDGSRIAFTSGDAASVDEARLSDAIVADAPRPLSRLWLLDLADGKTERVSPEGLNVADMQWSPNGKTLSLRVTDKPGLNAYFYHSYMVLMDAGSGKVTGTPVKTMASGGYWSPDGKRIAYLDLLKDGADRPLTGGISTGIRVLDLATGKIDRFGDDYPGFLLHPHWAKGGKVVEAMSFEKTRSNIISIDPATGTIKTVAAFDGELTDTATNARGDMAAIGNTPTRPGEVWKLDGKAFTALTDLNPDVDNWKLGKVEEISWQSSLDGRTIYGVLITPPGYKPGSPIKTVTQLHGGPEWAWWSGWMGSWHEWGQMLASHGYAVFLPNPRGSDGQGAAFARLAIGDWGGGDYQDVLDGVNHLIARKIADPEKLGIGGWSYGGYLSAWAVTHGGPFKTAIVGAAPTDLLAMLQTTDTPDFVLDYYGSAADNPTAYDAASPVRRLDKVTVPVLILHNEADVRVPVDIGRQFYGGLKLLGKEAAMVTYPREPHWMGEADHQLDIQERVLDWFERYIH</sequence>
<proteinExistence type="predicted"/>
<evidence type="ECO:0000256" key="2">
    <source>
        <dbReference type="ARBA" id="ARBA00022825"/>
    </source>
</evidence>
<keyword evidence="6" id="KW-1185">Reference proteome</keyword>
<keyword evidence="2" id="KW-0645">Protease</keyword>
<evidence type="ECO:0000256" key="3">
    <source>
        <dbReference type="SAM" id="SignalP"/>
    </source>
</evidence>
<dbReference type="AlphaFoldDB" id="A0AAE9XLB2"/>
<gene>
    <name evidence="5" type="ORF">PH603_12055</name>
</gene>
<dbReference type="RefSeq" id="WP_289502781.1">
    <property type="nucleotide sequence ID" value="NZ_CP116805.1"/>
</dbReference>
<dbReference type="SUPFAM" id="SSF82171">
    <property type="entry name" value="DPP6 N-terminal domain-like"/>
    <property type="match status" value="1"/>
</dbReference>
<reference evidence="5" key="1">
    <citation type="submission" date="2023-01" db="EMBL/GenBank/DDBJ databases">
        <title>The genome sequence of Kordiimonadaceae bacterium 6D33.</title>
        <authorList>
            <person name="Liu Y."/>
        </authorList>
    </citation>
    <scope>NUCLEOTIDE SEQUENCE</scope>
    <source>
        <strain evidence="5">6D33</strain>
    </source>
</reference>
<dbReference type="GO" id="GO:0006508">
    <property type="term" value="P:proteolysis"/>
    <property type="evidence" value="ECO:0007669"/>
    <property type="project" value="InterPro"/>
</dbReference>
<dbReference type="Pfam" id="PF07676">
    <property type="entry name" value="PD40"/>
    <property type="match status" value="3"/>
</dbReference>
<dbReference type="InterPro" id="IPR011659">
    <property type="entry name" value="WD40"/>
</dbReference>
<organism evidence="5 6">
    <name type="scientific">Gimibacter soli</name>
    <dbReference type="NCBI Taxonomy" id="3024400"/>
    <lineage>
        <taxon>Bacteria</taxon>
        <taxon>Pseudomonadati</taxon>
        <taxon>Pseudomonadota</taxon>
        <taxon>Alphaproteobacteria</taxon>
        <taxon>Kordiimonadales</taxon>
        <taxon>Temperatibacteraceae</taxon>
        <taxon>Gimibacter</taxon>
    </lineage>
</organism>
<evidence type="ECO:0000259" key="4">
    <source>
        <dbReference type="Pfam" id="PF00326"/>
    </source>
</evidence>
<evidence type="ECO:0000256" key="1">
    <source>
        <dbReference type="ARBA" id="ARBA00022801"/>
    </source>
</evidence>
<dbReference type="InterPro" id="IPR011042">
    <property type="entry name" value="6-blade_b-propeller_TolB-like"/>
</dbReference>
<dbReference type="InterPro" id="IPR001375">
    <property type="entry name" value="Peptidase_S9_cat"/>
</dbReference>
<feature type="chain" id="PRO_5042143887" evidence="3">
    <location>
        <begin position="21"/>
        <end position="672"/>
    </location>
</feature>
<keyword evidence="3" id="KW-0732">Signal</keyword>
<keyword evidence="2" id="KW-0720">Serine protease</keyword>
<dbReference type="Pfam" id="PF00326">
    <property type="entry name" value="Peptidase_S9"/>
    <property type="match status" value="1"/>
</dbReference>